<dbReference type="InterPro" id="IPR011611">
    <property type="entry name" value="PfkB_dom"/>
</dbReference>
<dbReference type="CDD" id="cd01167">
    <property type="entry name" value="bac_FRK"/>
    <property type="match status" value="1"/>
</dbReference>
<evidence type="ECO:0000313" key="7">
    <source>
        <dbReference type="EMBL" id="MDQ9090449.1"/>
    </source>
</evidence>
<dbReference type="GO" id="GO:0016301">
    <property type="term" value="F:kinase activity"/>
    <property type="evidence" value="ECO:0007669"/>
    <property type="project" value="UniProtKB-KW"/>
</dbReference>
<evidence type="ECO:0000256" key="3">
    <source>
        <dbReference type="ARBA" id="ARBA00022741"/>
    </source>
</evidence>
<dbReference type="PANTHER" id="PTHR43085">
    <property type="entry name" value="HEXOKINASE FAMILY MEMBER"/>
    <property type="match status" value="1"/>
</dbReference>
<dbReference type="PANTHER" id="PTHR43085:SF1">
    <property type="entry name" value="PSEUDOURIDINE KINASE-RELATED"/>
    <property type="match status" value="1"/>
</dbReference>
<comment type="similarity">
    <text evidence="1">Belongs to the carbohydrate kinase PfkB family.</text>
</comment>
<keyword evidence="3" id="KW-0547">Nucleotide-binding</keyword>
<gene>
    <name evidence="7" type="ORF">RC083_02440</name>
</gene>
<sequence length="315" mass="34700">MNKLLSYGELLIDMLPHDNRNSAYSPIPGGAPANVAVGYAKLGGSATFCGGMGDDNFAKQLTKALIEYNVGTDYLFTIKDSQTAMVIVSLDEQAERSFNFYRHETADLLVNEQHLEQIQWQDFSVLHFCSNTLTDPLAANATVTALEYACQHNILISFDVNLRYSLWKTPDQIAKVIARCYGFCDIIKLSRDELQFLANTKGTTPDCYLEELLTLGVKLIFVTDGPNPSKAISRKFSIEQNAPKITALDTTSAGDAFIAGVLYYFHHFNSNSPVNEQITNEKIVAQAMAFGLRCGSKACLKKGAFPALPILDDVI</sequence>
<evidence type="ECO:0000256" key="1">
    <source>
        <dbReference type="ARBA" id="ARBA00010688"/>
    </source>
</evidence>
<dbReference type="InterPro" id="IPR002173">
    <property type="entry name" value="Carboh/pur_kinase_PfkB_CS"/>
</dbReference>
<dbReference type="RefSeq" id="WP_016707063.1">
    <property type="nucleotide sequence ID" value="NZ_JAVIFY010000001.1"/>
</dbReference>
<proteinExistence type="inferred from homology"/>
<feature type="domain" description="Carbohydrate kinase PfkB" evidence="6">
    <location>
        <begin position="1"/>
        <end position="309"/>
    </location>
</feature>
<name>A0ABU1BAA5_PSEHA</name>
<dbReference type="Proteomes" id="UP001226574">
    <property type="component" value="Unassembled WGS sequence"/>
</dbReference>
<reference evidence="7 8" key="1">
    <citation type="submission" date="2023-08" db="EMBL/GenBank/DDBJ databases">
        <title>Pseudoalteromonas haloplanktis LL1 genome.</title>
        <authorList>
            <person name="Wu S."/>
        </authorList>
    </citation>
    <scope>NUCLEOTIDE SEQUENCE [LARGE SCALE GENOMIC DNA]</scope>
    <source>
        <strain evidence="7 8">LL1</strain>
    </source>
</reference>
<dbReference type="Pfam" id="PF00294">
    <property type="entry name" value="PfkB"/>
    <property type="match status" value="1"/>
</dbReference>
<keyword evidence="5" id="KW-0067">ATP-binding</keyword>
<protein>
    <submittedName>
        <fullName evidence="7">Carbohydrate kinase</fullName>
        <ecNumber evidence="7">2.7.1.-</ecNumber>
    </submittedName>
</protein>
<dbReference type="SUPFAM" id="SSF53613">
    <property type="entry name" value="Ribokinase-like"/>
    <property type="match status" value="1"/>
</dbReference>
<accession>A0ABU1BAA5</accession>
<comment type="caution">
    <text evidence="7">The sequence shown here is derived from an EMBL/GenBank/DDBJ whole genome shotgun (WGS) entry which is preliminary data.</text>
</comment>
<evidence type="ECO:0000256" key="2">
    <source>
        <dbReference type="ARBA" id="ARBA00022679"/>
    </source>
</evidence>
<evidence type="ECO:0000256" key="5">
    <source>
        <dbReference type="ARBA" id="ARBA00022840"/>
    </source>
</evidence>
<evidence type="ECO:0000313" key="8">
    <source>
        <dbReference type="Proteomes" id="UP001226574"/>
    </source>
</evidence>
<evidence type="ECO:0000259" key="6">
    <source>
        <dbReference type="Pfam" id="PF00294"/>
    </source>
</evidence>
<evidence type="ECO:0000256" key="4">
    <source>
        <dbReference type="ARBA" id="ARBA00022777"/>
    </source>
</evidence>
<keyword evidence="4 7" id="KW-0418">Kinase</keyword>
<dbReference type="Gene3D" id="3.40.1190.20">
    <property type="match status" value="1"/>
</dbReference>
<keyword evidence="8" id="KW-1185">Reference proteome</keyword>
<dbReference type="PROSITE" id="PS00583">
    <property type="entry name" value="PFKB_KINASES_1"/>
    <property type="match status" value="1"/>
</dbReference>
<dbReference type="EC" id="2.7.1.-" evidence="7"/>
<dbReference type="PROSITE" id="PS00584">
    <property type="entry name" value="PFKB_KINASES_2"/>
    <property type="match status" value="1"/>
</dbReference>
<dbReference type="InterPro" id="IPR029056">
    <property type="entry name" value="Ribokinase-like"/>
</dbReference>
<organism evidence="7 8">
    <name type="scientific">Pseudoalteromonas haloplanktis</name>
    <name type="common">Alteromonas haloplanktis</name>
    <dbReference type="NCBI Taxonomy" id="228"/>
    <lineage>
        <taxon>Bacteria</taxon>
        <taxon>Pseudomonadati</taxon>
        <taxon>Pseudomonadota</taxon>
        <taxon>Gammaproteobacteria</taxon>
        <taxon>Alteromonadales</taxon>
        <taxon>Pseudoalteromonadaceae</taxon>
        <taxon>Pseudoalteromonas</taxon>
    </lineage>
</organism>
<dbReference type="InterPro" id="IPR050306">
    <property type="entry name" value="PfkB_Carbo_kinase"/>
</dbReference>
<keyword evidence="2 7" id="KW-0808">Transferase</keyword>
<dbReference type="EMBL" id="JAVIFY010000001">
    <property type="protein sequence ID" value="MDQ9090449.1"/>
    <property type="molecule type" value="Genomic_DNA"/>
</dbReference>